<dbReference type="PANTHER" id="PTHR30619">
    <property type="entry name" value="DNA INTERNALIZATION/COMPETENCE PROTEIN COMEC/REC2"/>
    <property type="match status" value="1"/>
</dbReference>
<protein>
    <submittedName>
        <fullName evidence="2">MBL fold metallo-hydrolase</fullName>
    </submittedName>
</protein>
<dbReference type="InterPro" id="IPR036866">
    <property type="entry name" value="RibonucZ/Hydroxyglut_hydro"/>
</dbReference>
<dbReference type="InterPro" id="IPR052159">
    <property type="entry name" value="Competence_DNA_uptake"/>
</dbReference>
<dbReference type="SMART" id="SM00849">
    <property type="entry name" value="Lactamase_B"/>
    <property type="match status" value="1"/>
</dbReference>
<dbReference type="EMBL" id="JAQNDL010000002">
    <property type="protein sequence ID" value="MDC0719581.1"/>
    <property type="molecule type" value="Genomic_DNA"/>
</dbReference>
<dbReference type="InterPro" id="IPR001279">
    <property type="entry name" value="Metallo-B-lactamas"/>
</dbReference>
<gene>
    <name evidence="2" type="ORF">POL25_21930</name>
</gene>
<dbReference type="Pfam" id="PF00753">
    <property type="entry name" value="Lactamase_B"/>
    <property type="match status" value="1"/>
</dbReference>
<sequence length="302" mass="31341">MHPVCLSLSLLFAAPLAPIDVGPGLAPPPPGPGFHFIDAGQGSSLLVVGREGQVVIVDAGPPAASEPILAALAAHELAAVDLWLFSHFDNDHIGGFVRALAGPDNLPGTDDDLELRERWDRGLEDRPDTPAAILYEAAAAPRQTARAGDRWDAPGLSVRVVDAASPPERAAENERGLALCIEVEDLRLLAPGDLPFLQVEAAARACGPVDVLWTSHHGSRSGISQAVLAAAMPSLVVISAGGDNSYCHPHLETLSLLHSHAVWVTDLAGASPHGPCPGLAAVWGPEHRVALADVWLPAGGAD</sequence>
<dbReference type="Proteomes" id="UP001221686">
    <property type="component" value="Unassembled WGS sequence"/>
</dbReference>
<dbReference type="RefSeq" id="WP_272088087.1">
    <property type="nucleotide sequence ID" value="NZ_JAQNDL010000002.1"/>
</dbReference>
<feature type="domain" description="Metallo-beta-lactamase" evidence="1">
    <location>
        <begin position="41"/>
        <end position="216"/>
    </location>
</feature>
<reference evidence="2 3" key="1">
    <citation type="submission" date="2022-11" db="EMBL/GenBank/DDBJ databases">
        <title>Minimal conservation of predation-associated metabolite biosynthetic gene clusters underscores biosynthetic potential of Myxococcota including descriptions for ten novel species: Archangium lansinium sp. nov., Myxococcus landrumus sp. nov., Nannocystis bai.</title>
        <authorList>
            <person name="Ahearne A."/>
            <person name="Stevens C."/>
            <person name="Dowd S."/>
        </authorList>
    </citation>
    <scope>NUCLEOTIDE SEQUENCE [LARGE SCALE GENOMIC DNA]</scope>
    <source>
        <strain evidence="2 3">BB15-2</strain>
    </source>
</reference>
<evidence type="ECO:0000313" key="2">
    <source>
        <dbReference type="EMBL" id="MDC0719581.1"/>
    </source>
</evidence>
<dbReference type="SUPFAM" id="SSF56281">
    <property type="entry name" value="Metallo-hydrolase/oxidoreductase"/>
    <property type="match status" value="1"/>
</dbReference>
<organism evidence="2 3">
    <name type="scientific">Nannocystis bainbridge</name>
    <dbReference type="NCBI Taxonomy" id="2995303"/>
    <lineage>
        <taxon>Bacteria</taxon>
        <taxon>Pseudomonadati</taxon>
        <taxon>Myxococcota</taxon>
        <taxon>Polyangia</taxon>
        <taxon>Nannocystales</taxon>
        <taxon>Nannocystaceae</taxon>
        <taxon>Nannocystis</taxon>
    </lineage>
</organism>
<dbReference type="Gene3D" id="3.60.15.10">
    <property type="entry name" value="Ribonuclease Z/Hydroxyacylglutathione hydrolase-like"/>
    <property type="match status" value="1"/>
</dbReference>
<evidence type="ECO:0000259" key="1">
    <source>
        <dbReference type="SMART" id="SM00849"/>
    </source>
</evidence>
<comment type="caution">
    <text evidence="2">The sequence shown here is derived from an EMBL/GenBank/DDBJ whole genome shotgun (WGS) entry which is preliminary data.</text>
</comment>
<name>A0ABT5E4B9_9BACT</name>
<dbReference type="PANTHER" id="PTHR30619:SF1">
    <property type="entry name" value="RECOMBINATION PROTEIN 2"/>
    <property type="match status" value="1"/>
</dbReference>
<keyword evidence="3" id="KW-1185">Reference proteome</keyword>
<accession>A0ABT5E4B9</accession>
<evidence type="ECO:0000313" key="3">
    <source>
        <dbReference type="Proteomes" id="UP001221686"/>
    </source>
</evidence>
<proteinExistence type="predicted"/>